<dbReference type="InterPro" id="IPR052919">
    <property type="entry name" value="TA_system_RNase"/>
</dbReference>
<dbReference type="InterPro" id="IPR041705">
    <property type="entry name" value="PIN_Sll0205"/>
</dbReference>
<sequence length="138" mass="15423">MGFLTSVLIDTHVLAWSLIAPVRLPQEVRSLLVSGAMVYVPPCSLHEITTKVRGGKWDAMIPYADRLDGLCMSQGFHIAPYTARMAMRSGSMDWMHRDPFDRMIAATAIEMACPLISTDNAFDELAGLPEWRGRVWGR</sequence>
<evidence type="ECO:0000313" key="2">
    <source>
        <dbReference type="EMBL" id="MTH62549.1"/>
    </source>
</evidence>
<dbReference type="CDD" id="cd09872">
    <property type="entry name" value="PIN_Sll0205-like"/>
    <property type="match status" value="1"/>
</dbReference>
<dbReference type="EMBL" id="WMIG01000042">
    <property type="protein sequence ID" value="MTH62549.1"/>
    <property type="molecule type" value="Genomic_DNA"/>
</dbReference>
<dbReference type="InterPro" id="IPR029060">
    <property type="entry name" value="PIN-like_dom_sf"/>
</dbReference>
<accession>A0A844HTT2</accession>
<comment type="caution">
    <text evidence="2">The sequence shown here is derived from an EMBL/GenBank/DDBJ whole genome shotgun (WGS) entry which is preliminary data.</text>
</comment>
<proteinExistence type="predicted"/>
<name>A0A844HTT2_9RHOB</name>
<dbReference type="AlphaFoldDB" id="A0A844HTT2"/>
<dbReference type="SUPFAM" id="SSF88723">
    <property type="entry name" value="PIN domain-like"/>
    <property type="match status" value="1"/>
</dbReference>
<keyword evidence="3" id="KW-1185">Reference proteome</keyword>
<reference evidence="2 3" key="1">
    <citation type="submission" date="2019-11" db="EMBL/GenBank/DDBJ databases">
        <authorList>
            <person name="Dong K."/>
        </authorList>
    </citation>
    <scope>NUCLEOTIDE SEQUENCE [LARGE SCALE GENOMIC DNA]</scope>
    <source>
        <strain evidence="2 3">NBRC 112902</strain>
    </source>
</reference>
<dbReference type="Gene3D" id="3.40.50.1010">
    <property type="entry name" value="5'-nuclease"/>
    <property type="match status" value="1"/>
</dbReference>
<protein>
    <submittedName>
        <fullName evidence="2">PIN domain-containing protein</fullName>
    </submittedName>
</protein>
<gene>
    <name evidence="2" type="ORF">GL300_25575</name>
</gene>
<dbReference type="InterPro" id="IPR002716">
    <property type="entry name" value="PIN_dom"/>
</dbReference>
<dbReference type="PANTHER" id="PTHR36173">
    <property type="entry name" value="RIBONUCLEASE VAPC16-RELATED"/>
    <property type="match status" value="1"/>
</dbReference>
<organism evidence="2 3">
    <name type="scientific">Paracoccus litorisediminis</name>
    <dbReference type="NCBI Taxonomy" id="2006130"/>
    <lineage>
        <taxon>Bacteria</taxon>
        <taxon>Pseudomonadati</taxon>
        <taxon>Pseudomonadota</taxon>
        <taxon>Alphaproteobacteria</taxon>
        <taxon>Rhodobacterales</taxon>
        <taxon>Paracoccaceae</taxon>
        <taxon>Paracoccus</taxon>
    </lineage>
</organism>
<dbReference type="PANTHER" id="PTHR36173:SF2">
    <property type="entry name" value="RIBONUCLEASE VAPC16"/>
    <property type="match status" value="1"/>
</dbReference>
<evidence type="ECO:0000313" key="3">
    <source>
        <dbReference type="Proteomes" id="UP000449846"/>
    </source>
</evidence>
<evidence type="ECO:0000259" key="1">
    <source>
        <dbReference type="Pfam" id="PF01850"/>
    </source>
</evidence>
<feature type="domain" description="PIN" evidence="1">
    <location>
        <begin position="7"/>
        <end position="127"/>
    </location>
</feature>
<dbReference type="Proteomes" id="UP000449846">
    <property type="component" value="Unassembled WGS sequence"/>
</dbReference>
<dbReference type="Pfam" id="PF01850">
    <property type="entry name" value="PIN"/>
    <property type="match status" value="1"/>
</dbReference>